<dbReference type="FunFam" id="3.40.50.720:FF:000003">
    <property type="entry name" value="S-(hydroxymethyl)glutathione dehydrogenase"/>
    <property type="match status" value="1"/>
</dbReference>
<evidence type="ECO:0000256" key="6">
    <source>
        <dbReference type="RuleBase" id="RU361277"/>
    </source>
</evidence>
<dbReference type="InterPro" id="IPR002328">
    <property type="entry name" value="ADH_Zn_CS"/>
</dbReference>
<dbReference type="SMART" id="SM00829">
    <property type="entry name" value="PKS_ER"/>
    <property type="match status" value="1"/>
</dbReference>
<dbReference type="CDD" id="cd08278">
    <property type="entry name" value="benzyl_alcohol_DH"/>
    <property type="match status" value="1"/>
</dbReference>
<dbReference type="InterPro" id="IPR013154">
    <property type="entry name" value="ADH-like_N"/>
</dbReference>
<dbReference type="GO" id="GO:0008270">
    <property type="term" value="F:zinc ion binding"/>
    <property type="evidence" value="ECO:0007669"/>
    <property type="project" value="InterPro"/>
</dbReference>
<keyword evidence="4 6" id="KW-0862">Zinc</keyword>
<proteinExistence type="inferred from homology"/>
<feature type="domain" description="Enoyl reductase (ER)" evidence="7">
    <location>
        <begin position="27"/>
        <end position="383"/>
    </location>
</feature>
<evidence type="ECO:0000256" key="3">
    <source>
        <dbReference type="ARBA" id="ARBA00022723"/>
    </source>
</evidence>
<name>A0A5M8PLF1_9LECA</name>
<accession>A0A5M8PLF1</accession>
<comment type="caution">
    <text evidence="8">The sequence shown here is derived from an EMBL/GenBank/DDBJ whole genome shotgun (WGS) entry which is preliminary data.</text>
</comment>
<dbReference type="Pfam" id="PF08240">
    <property type="entry name" value="ADH_N"/>
    <property type="match status" value="1"/>
</dbReference>
<dbReference type="AlphaFoldDB" id="A0A5M8PLF1"/>
<dbReference type="SUPFAM" id="SSF51735">
    <property type="entry name" value="NAD(P)-binding Rossmann-fold domains"/>
    <property type="match status" value="1"/>
</dbReference>
<dbReference type="PROSITE" id="PS00059">
    <property type="entry name" value="ADH_ZINC"/>
    <property type="match status" value="1"/>
</dbReference>
<evidence type="ECO:0000313" key="8">
    <source>
        <dbReference type="EMBL" id="KAA6409576.1"/>
    </source>
</evidence>
<evidence type="ECO:0000256" key="1">
    <source>
        <dbReference type="ARBA" id="ARBA00001947"/>
    </source>
</evidence>
<evidence type="ECO:0000256" key="2">
    <source>
        <dbReference type="ARBA" id="ARBA00008072"/>
    </source>
</evidence>
<dbReference type="PANTHER" id="PTHR43350">
    <property type="entry name" value="NAD-DEPENDENT ALCOHOL DEHYDROGENASE"/>
    <property type="match status" value="1"/>
</dbReference>
<sequence>MTSTGITMENDQIHSARAIVSYPPVEGRKWQLENVTVKEIRDDELLVQMVATGVCHTDLAIGSVPQIAGPVPRVLGHEGAGYVKKVGSKVRVAKEGDAVLMSYASCTSCQRCRDGQPSYCALFTEVNTGAKPDAFRSTSNTDVGGSFFGQSSFSSLSAVREDSVVNVSDIIKSEEELKLFAPLGCGFQTGAGTVTDLAGTSEKDTVTIFGLGGVGLAAVMGAKVKGAKTIIGVDRIASRVELAKSLGATHVLNTSDPDLDLVQEIKKITQGAGTTVTVDASGNVGLITKGLEATAKGGQMILVGLMPMDAELNVHLVTHLQTSKSLRGSVEGGVAHSKYVPQMIEWYRESKFPIDKLIKYYPIEDFETAVADMHSGATVKPVLIY</sequence>
<evidence type="ECO:0000256" key="5">
    <source>
        <dbReference type="ARBA" id="ARBA00023002"/>
    </source>
</evidence>
<organism evidence="8 9">
    <name type="scientific">Lasallia pustulata</name>
    <dbReference type="NCBI Taxonomy" id="136370"/>
    <lineage>
        <taxon>Eukaryota</taxon>
        <taxon>Fungi</taxon>
        <taxon>Dikarya</taxon>
        <taxon>Ascomycota</taxon>
        <taxon>Pezizomycotina</taxon>
        <taxon>Lecanoromycetes</taxon>
        <taxon>OSLEUM clade</taxon>
        <taxon>Umbilicariomycetidae</taxon>
        <taxon>Umbilicariales</taxon>
        <taxon>Umbilicariaceae</taxon>
        <taxon>Lasallia</taxon>
    </lineage>
</organism>
<evidence type="ECO:0000313" key="9">
    <source>
        <dbReference type="Proteomes" id="UP000324767"/>
    </source>
</evidence>
<keyword evidence="3 6" id="KW-0479">Metal-binding</keyword>
<dbReference type="Gene3D" id="3.90.180.10">
    <property type="entry name" value="Medium-chain alcohol dehydrogenases, catalytic domain"/>
    <property type="match status" value="1"/>
</dbReference>
<dbReference type="EMBL" id="VXIT01000010">
    <property type="protein sequence ID" value="KAA6409576.1"/>
    <property type="molecule type" value="Genomic_DNA"/>
</dbReference>
<dbReference type="InterPro" id="IPR013149">
    <property type="entry name" value="ADH-like_C"/>
</dbReference>
<dbReference type="Pfam" id="PF00107">
    <property type="entry name" value="ADH_zinc_N"/>
    <property type="match status" value="1"/>
</dbReference>
<dbReference type="Proteomes" id="UP000324767">
    <property type="component" value="Unassembled WGS sequence"/>
</dbReference>
<protein>
    <submittedName>
        <fullName evidence="8">Zinc-containing long-chain alcohol dehydrogenase</fullName>
    </submittedName>
</protein>
<dbReference type="InterPro" id="IPR036291">
    <property type="entry name" value="NAD(P)-bd_dom_sf"/>
</dbReference>
<comment type="cofactor">
    <cofactor evidence="1 6">
        <name>Zn(2+)</name>
        <dbReference type="ChEBI" id="CHEBI:29105"/>
    </cofactor>
</comment>
<gene>
    <name evidence="8" type="ORF">FRX48_06187</name>
</gene>
<dbReference type="SUPFAM" id="SSF50129">
    <property type="entry name" value="GroES-like"/>
    <property type="match status" value="1"/>
</dbReference>
<comment type="similarity">
    <text evidence="2 6">Belongs to the zinc-containing alcohol dehydrogenase family.</text>
</comment>
<dbReference type="InterPro" id="IPR011032">
    <property type="entry name" value="GroES-like_sf"/>
</dbReference>
<dbReference type="GO" id="GO:0016491">
    <property type="term" value="F:oxidoreductase activity"/>
    <property type="evidence" value="ECO:0007669"/>
    <property type="project" value="UniProtKB-KW"/>
</dbReference>
<dbReference type="InterPro" id="IPR020843">
    <property type="entry name" value="ER"/>
</dbReference>
<dbReference type="PANTHER" id="PTHR43350:SF2">
    <property type="entry name" value="GROES-LIKE ZINC-BINDING ALCOHOL DEHYDROGENASE FAMILY PROTEIN"/>
    <property type="match status" value="1"/>
</dbReference>
<evidence type="ECO:0000256" key="4">
    <source>
        <dbReference type="ARBA" id="ARBA00022833"/>
    </source>
</evidence>
<keyword evidence="5" id="KW-0560">Oxidoreductase</keyword>
<dbReference type="Gene3D" id="3.40.50.720">
    <property type="entry name" value="NAD(P)-binding Rossmann-like Domain"/>
    <property type="match status" value="1"/>
</dbReference>
<dbReference type="OrthoDB" id="1560166at2759"/>
<evidence type="ECO:0000259" key="7">
    <source>
        <dbReference type="SMART" id="SM00829"/>
    </source>
</evidence>
<reference evidence="8 9" key="1">
    <citation type="submission" date="2019-09" db="EMBL/GenBank/DDBJ databases">
        <title>The hologenome of the rock-dwelling lichen Lasallia pustulata.</title>
        <authorList>
            <person name="Greshake Tzovaras B."/>
            <person name="Segers F."/>
            <person name="Bicker A."/>
            <person name="Dal Grande F."/>
            <person name="Otte J."/>
            <person name="Hankeln T."/>
            <person name="Schmitt I."/>
            <person name="Ebersberger I."/>
        </authorList>
    </citation>
    <scope>NUCLEOTIDE SEQUENCE [LARGE SCALE GENOMIC DNA]</scope>
    <source>
        <strain evidence="8">A1-1</strain>
    </source>
</reference>